<name>A0A699ZGA7_HAELA</name>
<feature type="non-terminal residue" evidence="1">
    <location>
        <position position="269"/>
    </location>
</feature>
<protein>
    <submittedName>
        <fullName evidence="1">Phosphoglycolate phosphatase</fullName>
    </submittedName>
</protein>
<sequence>MPSHFAVHAKHAASASPPPDAGARAPPDAVPFWRAPRIRQGRGKCAALRPQVLDGVAAQACLADIDCILFDCDGAHDLFAYLLAHLFFPACGWFSPIQQSSNPLLSMRPILSNHPHATVTFGTYRHLTAVHLSTCAGVLWKGSQQVHNAAPALQVLRKQGKQLLFCTNNASKSRAGQLRKVPCYVKSRYPATLQVGLIELNPWGSCRADRGVELKGEMGDMRAEVGGKMESIRGELGSLGSELKDELAEAVAEVKVTLGRNEDKLYPDE</sequence>
<dbReference type="InterPro" id="IPR023214">
    <property type="entry name" value="HAD_sf"/>
</dbReference>
<dbReference type="EMBL" id="BLLF01001790">
    <property type="protein sequence ID" value="GFH21251.1"/>
    <property type="molecule type" value="Genomic_DNA"/>
</dbReference>
<evidence type="ECO:0000313" key="2">
    <source>
        <dbReference type="Proteomes" id="UP000485058"/>
    </source>
</evidence>
<dbReference type="Proteomes" id="UP000485058">
    <property type="component" value="Unassembled WGS sequence"/>
</dbReference>
<accession>A0A699ZGA7</accession>
<evidence type="ECO:0000313" key="1">
    <source>
        <dbReference type="EMBL" id="GFH21251.1"/>
    </source>
</evidence>
<reference evidence="1 2" key="1">
    <citation type="submission" date="2020-02" db="EMBL/GenBank/DDBJ databases">
        <title>Draft genome sequence of Haematococcus lacustris strain NIES-144.</title>
        <authorList>
            <person name="Morimoto D."/>
            <person name="Nakagawa S."/>
            <person name="Yoshida T."/>
            <person name="Sawayama S."/>
        </authorList>
    </citation>
    <scope>NUCLEOTIDE SEQUENCE [LARGE SCALE GENOMIC DNA]</scope>
    <source>
        <strain evidence="1 2">NIES-144</strain>
    </source>
</reference>
<gene>
    <name evidence="1" type="ORF">HaLaN_18514</name>
</gene>
<dbReference type="Pfam" id="PF13344">
    <property type="entry name" value="Hydrolase_6"/>
    <property type="match status" value="1"/>
</dbReference>
<dbReference type="InterPro" id="IPR036412">
    <property type="entry name" value="HAD-like_sf"/>
</dbReference>
<dbReference type="Gene3D" id="3.40.50.1000">
    <property type="entry name" value="HAD superfamily/HAD-like"/>
    <property type="match status" value="1"/>
</dbReference>
<feature type="non-terminal residue" evidence="1">
    <location>
        <position position="1"/>
    </location>
</feature>
<dbReference type="AlphaFoldDB" id="A0A699ZGA7"/>
<keyword evidence="2" id="KW-1185">Reference proteome</keyword>
<dbReference type="InterPro" id="IPR006357">
    <property type="entry name" value="HAD-SF_hydro_IIA"/>
</dbReference>
<comment type="caution">
    <text evidence="1">The sequence shown here is derived from an EMBL/GenBank/DDBJ whole genome shotgun (WGS) entry which is preliminary data.</text>
</comment>
<proteinExistence type="predicted"/>
<organism evidence="1 2">
    <name type="scientific">Haematococcus lacustris</name>
    <name type="common">Green alga</name>
    <name type="synonym">Haematococcus pluvialis</name>
    <dbReference type="NCBI Taxonomy" id="44745"/>
    <lineage>
        <taxon>Eukaryota</taxon>
        <taxon>Viridiplantae</taxon>
        <taxon>Chlorophyta</taxon>
        <taxon>core chlorophytes</taxon>
        <taxon>Chlorophyceae</taxon>
        <taxon>CS clade</taxon>
        <taxon>Chlamydomonadales</taxon>
        <taxon>Haematococcaceae</taxon>
        <taxon>Haematococcus</taxon>
    </lineage>
</organism>
<dbReference type="SUPFAM" id="SSF56784">
    <property type="entry name" value="HAD-like"/>
    <property type="match status" value="1"/>
</dbReference>